<keyword evidence="3" id="KW-1185">Reference proteome</keyword>
<evidence type="ECO:0000313" key="3">
    <source>
        <dbReference type="Proteomes" id="UP000625711"/>
    </source>
</evidence>
<name>A0A834IW59_RHYFE</name>
<dbReference type="AlphaFoldDB" id="A0A834IW59"/>
<feature type="region of interest" description="Disordered" evidence="1">
    <location>
        <begin position="1"/>
        <end position="23"/>
    </location>
</feature>
<organism evidence="2 3">
    <name type="scientific">Rhynchophorus ferrugineus</name>
    <name type="common">Red palm weevil</name>
    <name type="synonym">Curculio ferrugineus</name>
    <dbReference type="NCBI Taxonomy" id="354439"/>
    <lineage>
        <taxon>Eukaryota</taxon>
        <taxon>Metazoa</taxon>
        <taxon>Ecdysozoa</taxon>
        <taxon>Arthropoda</taxon>
        <taxon>Hexapoda</taxon>
        <taxon>Insecta</taxon>
        <taxon>Pterygota</taxon>
        <taxon>Neoptera</taxon>
        <taxon>Endopterygota</taxon>
        <taxon>Coleoptera</taxon>
        <taxon>Polyphaga</taxon>
        <taxon>Cucujiformia</taxon>
        <taxon>Curculionidae</taxon>
        <taxon>Dryophthorinae</taxon>
        <taxon>Rhynchophorus</taxon>
    </lineage>
</organism>
<comment type="caution">
    <text evidence="2">The sequence shown here is derived from an EMBL/GenBank/DDBJ whole genome shotgun (WGS) entry which is preliminary data.</text>
</comment>
<feature type="compositionally biased region" description="Basic residues" evidence="1">
    <location>
        <begin position="1"/>
        <end position="10"/>
    </location>
</feature>
<evidence type="ECO:0000313" key="2">
    <source>
        <dbReference type="EMBL" id="KAF7285008.1"/>
    </source>
</evidence>
<protein>
    <submittedName>
        <fullName evidence="2">Uncharacterized protein</fullName>
    </submittedName>
</protein>
<dbReference type="Proteomes" id="UP000625711">
    <property type="component" value="Unassembled WGS sequence"/>
</dbReference>
<evidence type="ECO:0000256" key="1">
    <source>
        <dbReference type="SAM" id="MobiDB-lite"/>
    </source>
</evidence>
<reference evidence="2" key="1">
    <citation type="submission" date="2020-08" db="EMBL/GenBank/DDBJ databases">
        <title>Genome sequencing and assembly of the red palm weevil Rhynchophorus ferrugineus.</title>
        <authorList>
            <person name="Dias G.B."/>
            <person name="Bergman C.M."/>
            <person name="Manee M."/>
        </authorList>
    </citation>
    <scope>NUCLEOTIDE SEQUENCE</scope>
    <source>
        <strain evidence="2">AA-2017</strain>
        <tissue evidence="2">Whole larva</tissue>
    </source>
</reference>
<sequence>MKKLRKRKSKNIASEKGNSNSYPKIDVNPLIKHEIMQLFGYGKEKQEYPIWNNFEEPEGFQKAIQLLGYYMDIYVDRFF</sequence>
<accession>A0A834IW59</accession>
<dbReference type="EMBL" id="JAACXV010000062">
    <property type="protein sequence ID" value="KAF7285008.1"/>
    <property type="molecule type" value="Genomic_DNA"/>
</dbReference>
<proteinExistence type="predicted"/>
<gene>
    <name evidence="2" type="ORF">GWI33_012324</name>
</gene>